<dbReference type="Proteomes" id="UP000664857">
    <property type="component" value="Unassembled WGS sequence"/>
</dbReference>
<dbReference type="InterPro" id="IPR000160">
    <property type="entry name" value="GGDEF_dom"/>
</dbReference>
<keyword evidence="1" id="KW-0472">Membrane</keyword>
<keyword evidence="4" id="KW-1185">Reference proteome</keyword>
<dbReference type="Pfam" id="PF00990">
    <property type="entry name" value="GGDEF"/>
    <property type="match status" value="1"/>
</dbReference>
<name>A0ABS3HX22_9ENTE</name>
<keyword evidence="1" id="KW-0812">Transmembrane</keyword>
<dbReference type="Gene3D" id="3.30.70.270">
    <property type="match status" value="1"/>
</dbReference>
<dbReference type="CDD" id="cd01949">
    <property type="entry name" value="GGDEF"/>
    <property type="match status" value="1"/>
</dbReference>
<dbReference type="PANTHER" id="PTHR45138">
    <property type="entry name" value="REGULATORY COMPONENTS OF SENSORY TRANSDUCTION SYSTEM"/>
    <property type="match status" value="1"/>
</dbReference>
<keyword evidence="1" id="KW-1133">Transmembrane helix</keyword>
<dbReference type="InterPro" id="IPR043128">
    <property type="entry name" value="Rev_trsase/Diguanyl_cyclase"/>
</dbReference>
<dbReference type="PANTHER" id="PTHR45138:SF9">
    <property type="entry name" value="DIGUANYLATE CYCLASE DGCM-RELATED"/>
    <property type="match status" value="1"/>
</dbReference>
<evidence type="ECO:0000259" key="2">
    <source>
        <dbReference type="PROSITE" id="PS50887"/>
    </source>
</evidence>
<dbReference type="SUPFAM" id="SSF55073">
    <property type="entry name" value="Nucleotide cyclase"/>
    <property type="match status" value="1"/>
</dbReference>
<dbReference type="RefSeq" id="WP_206967987.1">
    <property type="nucleotide sequence ID" value="NZ_JAFLVX010000034.1"/>
</dbReference>
<evidence type="ECO:0000313" key="3">
    <source>
        <dbReference type="EMBL" id="MBO0477737.1"/>
    </source>
</evidence>
<feature type="transmembrane region" description="Helical" evidence="1">
    <location>
        <begin position="47"/>
        <end position="69"/>
    </location>
</feature>
<proteinExistence type="predicted"/>
<feature type="transmembrane region" description="Helical" evidence="1">
    <location>
        <begin position="5"/>
        <end position="27"/>
    </location>
</feature>
<dbReference type="SMART" id="SM00267">
    <property type="entry name" value="GGDEF"/>
    <property type="match status" value="1"/>
</dbReference>
<feature type="transmembrane region" description="Helical" evidence="1">
    <location>
        <begin position="181"/>
        <end position="203"/>
    </location>
</feature>
<feature type="domain" description="GGDEF" evidence="2">
    <location>
        <begin position="250"/>
        <end position="388"/>
    </location>
</feature>
<feature type="transmembrane region" description="Helical" evidence="1">
    <location>
        <begin position="89"/>
        <end position="111"/>
    </location>
</feature>
<evidence type="ECO:0000256" key="1">
    <source>
        <dbReference type="SAM" id="Phobius"/>
    </source>
</evidence>
<reference evidence="3 4" key="1">
    <citation type="submission" date="2021-03" db="EMBL/GenBank/DDBJ databases">
        <title>Enterococcal diversity collection.</title>
        <authorList>
            <person name="Gilmore M.S."/>
            <person name="Schwartzman J."/>
            <person name="Van Tyne D."/>
            <person name="Martin M."/>
            <person name="Earl A.M."/>
            <person name="Manson A.L."/>
            <person name="Straub T."/>
            <person name="Salamzade R."/>
            <person name="Saavedra J."/>
            <person name="Lebreton F."/>
            <person name="Prichula J."/>
            <person name="Schaufler K."/>
            <person name="Gaca A."/>
            <person name="Sgardioli B."/>
            <person name="Wagenaar J."/>
            <person name="Strong T."/>
        </authorList>
    </citation>
    <scope>NUCLEOTIDE SEQUENCE [LARGE SCALE GENOMIC DNA]</scope>
    <source>
        <strain evidence="3 4">DIV0080</strain>
    </source>
</reference>
<dbReference type="EMBL" id="JAFLVX010000034">
    <property type="protein sequence ID" value="MBO0477737.1"/>
    <property type="molecule type" value="Genomic_DNA"/>
</dbReference>
<dbReference type="InterPro" id="IPR050469">
    <property type="entry name" value="Diguanylate_Cyclase"/>
</dbReference>
<sequence length="395" mass="45136">MVFNFFNAFIINLAIIVSVTLGLYFFSLKYSLKNKQLDDEFLLVSKHLEMSTVAKIFSGVFIGVMAFIISKNGIPVGDYRPVDVRYLPVYFSVYYGSPLIGLITTVTLTLFKCIDYLINQGTPTEFFHNIIITYFILGISILIYRKNLSPRKGTFLCLLLTLVVRATVLMIAFFPHIDFLFFYKMGINFSIFSALFLFTGWLIHRAISISEGIHVYRTSAVFDSLTGLYNKEYFYFFLDLAYNQAIREEKTFALAIIDVDDFKQINDTYGHLVGDKVLSEISTILKNNLKPESIMRNCRIGGDEFAVVFKHGEYDTDSFFQGVFEQLNELISESACQKKVTLSVGLVEFQPDSSQPSNQTVQDLFNLVDETLYEAKKSGKNQLIKKELPIHTLKK</sequence>
<gene>
    <name evidence="3" type="ORF">DOK76_11690</name>
</gene>
<dbReference type="NCBIfam" id="TIGR00254">
    <property type="entry name" value="GGDEF"/>
    <property type="match status" value="1"/>
</dbReference>
<dbReference type="InterPro" id="IPR029787">
    <property type="entry name" value="Nucleotide_cyclase"/>
</dbReference>
<dbReference type="PROSITE" id="PS50887">
    <property type="entry name" value="GGDEF"/>
    <property type="match status" value="1"/>
</dbReference>
<comment type="caution">
    <text evidence="3">The sequence shown here is derived from an EMBL/GenBank/DDBJ whole genome shotgun (WGS) entry which is preliminary data.</text>
</comment>
<accession>A0ABS3HX22</accession>
<evidence type="ECO:0000313" key="4">
    <source>
        <dbReference type="Proteomes" id="UP000664857"/>
    </source>
</evidence>
<organism evidence="3 4">
    <name type="scientific">Candidatus Vagococcus giribetii</name>
    <dbReference type="NCBI Taxonomy" id="2230876"/>
    <lineage>
        <taxon>Bacteria</taxon>
        <taxon>Bacillati</taxon>
        <taxon>Bacillota</taxon>
        <taxon>Bacilli</taxon>
        <taxon>Lactobacillales</taxon>
        <taxon>Enterococcaceae</taxon>
        <taxon>Vagococcus</taxon>
    </lineage>
</organism>
<feature type="transmembrane region" description="Helical" evidence="1">
    <location>
        <begin position="156"/>
        <end position="175"/>
    </location>
</feature>
<feature type="transmembrane region" description="Helical" evidence="1">
    <location>
        <begin position="126"/>
        <end position="144"/>
    </location>
</feature>
<protein>
    <submittedName>
        <fullName evidence="3">GGDEF domain-containing protein</fullName>
    </submittedName>
</protein>